<feature type="transmembrane region" description="Helical" evidence="2">
    <location>
        <begin position="236"/>
        <end position="261"/>
    </location>
</feature>
<accession>A0A1X9RPQ9</accession>
<keyword evidence="3" id="KW-0934">Plastid</keyword>
<feature type="transmembrane region" description="Helical" evidence="2">
    <location>
        <begin position="127"/>
        <end position="148"/>
    </location>
</feature>
<feature type="transmembrane region" description="Helical" evidence="2">
    <location>
        <begin position="154"/>
        <end position="176"/>
    </location>
</feature>
<feature type="compositionally biased region" description="Acidic residues" evidence="1">
    <location>
        <begin position="1275"/>
        <end position="1346"/>
    </location>
</feature>
<reference evidence="3" key="1">
    <citation type="journal article" date="2017" name="J. Phycol.">
        <title>Phylogenetic position of the coral symbiont Ostreobium (Ulvophyceae) inferred from chloroplast genome data.</title>
        <authorList>
            <person name="Verbruggen H."/>
            <person name="Marcelino V.R."/>
            <person name="Guiry M.D."/>
            <person name="Cremen M.C."/>
            <person name="Jackson C.J."/>
        </authorList>
    </citation>
    <scope>NUCLEOTIDE SEQUENCE</scope>
</reference>
<keyword evidence="3" id="KW-0150">Chloroplast</keyword>
<feature type="compositionally biased region" description="Low complexity" evidence="1">
    <location>
        <begin position="1360"/>
        <end position="1369"/>
    </location>
</feature>
<name>A0A1X9RPQ9_9CHLO</name>
<evidence type="ECO:0000256" key="1">
    <source>
        <dbReference type="SAM" id="MobiDB-lite"/>
    </source>
</evidence>
<keyword evidence="2" id="KW-0472">Membrane</keyword>
<feature type="compositionally biased region" description="Polar residues" evidence="1">
    <location>
        <begin position="1372"/>
        <end position="1386"/>
    </location>
</feature>
<keyword evidence="2" id="KW-0812">Transmembrane</keyword>
<sequence length="1589" mass="189823">MSILNLLKNSVDFLNELYFLHRNNFKFLEFVKSLYQFSLPFFKDIFIYLIQFKWIYDFIHIPVSTSSNKIQNFSEYFYFNIELNNQIIPTDSFFSGLLKSVPIYITFSSIQLLTILRLLIEGHLSAIAAAIGTTFGYIIFIILTYWSGLRQLVIIWYSVEPLSYMFGVSLFFIIVFSLMHKPINKFRFWNKKELFKIGLISCLLVFTEQTSLFYYFDNISLQPNISFLDNFEIENLILYILGFTVGSIILSTFAGFIAIAIEKFIVQYLSVSYVKYVKKINFLFITFFVALNITSLPYYGIDYLALSPIGFVSQDEAIAKFIANTSFPDFQQGRLGESSAFTSVDTDLTPFDRTRYLTGHETEFTFEDFNYESEYAWKTRVDRLSSTTYSGRPVNKFLRKFLPNRVLIKQDFPEVTKLELERKKIDNNVFNLLSAFKGLTERFFEDYNDEVLDLSYPVFEVENDKMLEFNHEYDESELADKRQYEQLQLHKLELLKQAKINREKRKLELLKNELSKPNLDKNEKNFNYSSQYVTPKIEMDIADFSNEYFSAFSELLKYGFDSFSIFQEFETDPFDEHLSRKIKKKYYLNKIYRNILNSHILDFFNRGSKNQKLTDKDEKNLVFNRFILNKYYDTLRDYMKTQYSLAFTELFKGPKTYLNRIYNHQFNGTFKIVRRLFLLNIEKTQSFDLNNYDKKYLEYYISTQLLPRLKNQRKIFFSPLKLKKLHILKKTIKRSKKIRSIRKQLKAKRVSKIPTGIPGVMKTLPILKLSFSPQQELLRKQQKKEQKLLFRKRYRLYNILKKQLKLKFIQKIINRNFKHLKYKFRIPNFKLLNLSTNQFNYLSTLSSDAQLTANVNYYLNFKTKTKHNLFNDYVFLYKDFLTYLKSKNLILNIFRTDKYKKLILFKQNQTLIEPTELDEFQTEQMDPPQIINVEKFHNLNLYCKQNDCINLDDSNNNNNNKKGNKNYDNAGFNDVRYDATNYIDIKQYANRHDQISNYDNGIKELIKNFEISNKIVDSFINQFQINDTLLYKYKNMYSNFQRSDYLNSLQYIYILNKLKNHFEVYLDKNVEQLISNSIRKYVFYKIIKYNKKINRAKLKIFLKNHLIIFNFRKYRKKLNLNRLKVNINFRLLSKLDLDKKVKISEIDSFIQTYINDIERFIDLENVDDINLNAYQFEQPLIESEKEKIEYNEKNIQSLTETYNTILKFDQALYKKKSYEPNYLLHEELIEDYFDFNNPYIENFNYKLNSNFDTIQNNHISNNLENDLESAQTSSSEDETYDDETSEDETYDDETSEDETYDDETSEDETYDDETSEDETYDDETSEDETYDDETSEDETYDDEASTDEAHLDSYAKEASTDSSDSSDYDQPATDQPATDQPATDQKPNLPEPDFEIEPLSLEKRIEYRLEIKNNFNSPFLQEEAINPFFAGWDFKNRKFIVTSCFLPEKKILRKINKLKIFSDSNENENKLKFTLWPLSYDKDPKIRMSRYYSEPEMQHQIDLFDIIIPKNEEQQEEAQMLYQALPNLIDRIDLQNQDKQLRKLNPKVGGLNWLGKEELKVDFEYLFKRWNKKIKSFYKNYINIEADGT</sequence>
<feature type="compositionally biased region" description="Basic and acidic residues" evidence="1">
    <location>
        <begin position="1347"/>
        <end position="1359"/>
    </location>
</feature>
<protein>
    <recommendedName>
        <fullName evidence="4">Ycf1</fullName>
    </recommendedName>
</protein>
<dbReference type="EMBL" id="KY509313">
    <property type="protein sequence ID" value="ARQ82140.1"/>
    <property type="molecule type" value="Genomic_DNA"/>
</dbReference>
<evidence type="ECO:0000313" key="3">
    <source>
        <dbReference type="EMBL" id="ARQ82140.1"/>
    </source>
</evidence>
<feature type="transmembrane region" description="Helical" evidence="2">
    <location>
        <begin position="197"/>
        <end position="216"/>
    </location>
</feature>
<evidence type="ECO:0000256" key="2">
    <source>
        <dbReference type="SAM" id="Phobius"/>
    </source>
</evidence>
<feature type="region of interest" description="Disordered" evidence="1">
    <location>
        <begin position="1267"/>
        <end position="1397"/>
    </location>
</feature>
<evidence type="ECO:0008006" key="4">
    <source>
        <dbReference type="Google" id="ProtNLM"/>
    </source>
</evidence>
<geneLocation type="chloroplast" evidence="3"/>
<feature type="transmembrane region" description="Helical" evidence="2">
    <location>
        <begin position="101"/>
        <end position="120"/>
    </location>
</feature>
<proteinExistence type="predicted"/>
<keyword evidence="2" id="KW-1133">Transmembrane helix</keyword>
<gene>
    <name evidence="3" type="primary">ycf1</name>
</gene>
<feature type="transmembrane region" description="Helical" evidence="2">
    <location>
        <begin position="282"/>
        <end position="301"/>
    </location>
</feature>
<organism evidence="3">
    <name type="scientific">Avrainvillea mazei</name>
    <dbReference type="NCBI Taxonomy" id="381412"/>
    <lineage>
        <taxon>Eukaryota</taxon>
        <taxon>Viridiplantae</taxon>
        <taxon>Chlorophyta</taxon>
        <taxon>core chlorophytes</taxon>
        <taxon>Ulvophyceae</taxon>
        <taxon>TCBD clade</taxon>
        <taxon>Bryopsidales</taxon>
        <taxon>Halimedineae</taxon>
        <taxon>Dichotomosiphonaceae</taxon>
        <taxon>Avrainvillea</taxon>
    </lineage>
</organism>